<dbReference type="RefSeq" id="WP_002848583.1">
    <property type="nucleotide sequence ID" value="NZ_ADKM02000062.1"/>
</dbReference>
<feature type="transmembrane region" description="Helical" evidence="1">
    <location>
        <begin position="126"/>
        <end position="147"/>
    </location>
</feature>
<dbReference type="PROSITE" id="PS51257">
    <property type="entry name" value="PROKAR_LIPOPROTEIN"/>
    <property type="match status" value="1"/>
</dbReference>
<dbReference type="Proteomes" id="UP000004259">
    <property type="component" value="Unassembled WGS sequence"/>
</dbReference>
<dbReference type="AlphaFoldDB" id="E9SAS1"/>
<evidence type="ECO:0000313" key="2">
    <source>
        <dbReference type="EMBL" id="EGC03709.1"/>
    </source>
</evidence>
<dbReference type="EMBL" id="ADKM02000062">
    <property type="protein sequence ID" value="EGC03709.1"/>
    <property type="molecule type" value="Genomic_DNA"/>
</dbReference>
<gene>
    <name evidence="2" type="ORF">CUS_8033</name>
</gene>
<feature type="transmembrane region" description="Helical" evidence="1">
    <location>
        <begin position="87"/>
        <end position="114"/>
    </location>
</feature>
<keyword evidence="1" id="KW-0472">Membrane</keyword>
<protein>
    <submittedName>
        <fullName evidence="2">Conserved domain protein</fullName>
    </submittedName>
</protein>
<dbReference type="InterPro" id="IPR025699">
    <property type="entry name" value="ABC2_memb-like"/>
</dbReference>
<organism evidence="2 3">
    <name type="scientific">Ruminococcus albus 8</name>
    <dbReference type="NCBI Taxonomy" id="246199"/>
    <lineage>
        <taxon>Bacteria</taxon>
        <taxon>Bacillati</taxon>
        <taxon>Bacillota</taxon>
        <taxon>Clostridia</taxon>
        <taxon>Eubacteriales</taxon>
        <taxon>Oscillospiraceae</taxon>
        <taxon>Ruminococcus</taxon>
    </lineage>
</organism>
<feature type="transmembrane region" description="Helical" evidence="1">
    <location>
        <begin position="159"/>
        <end position="181"/>
    </location>
</feature>
<dbReference type="OrthoDB" id="1819927at2"/>
<feature type="transmembrane region" description="Helical" evidence="1">
    <location>
        <begin position="45"/>
        <end position="66"/>
    </location>
</feature>
<name>E9SAS1_RUMAL</name>
<keyword evidence="1" id="KW-1133">Transmembrane helix</keyword>
<evidence type="ECO:0000256" key="1">
    <source>
        <dbReference type="SAM" id="Phobius"/>
    </source>
</evidence>
<comment type="caution">
    <text evidence="2">The sequence shown here is derived from an EMBL/GenBank/DDBJ whole genome shotgun (WGS) entry which is preliminary data.</text>
</comment>
<evidence type="ECO:0000313" key="3">
    <source>
        <dbReference type="Proteomes" id="UP000004259"/>
    </source>
</evidence>
<sequence>MNNRLKALLLTDWYSMKLMYISTFIMILACSGTALASAMDTGKAVLNPACMMGLYGIMLNASAFGYDKLNNVGTARRAMPYTDRELVLFRYLPIYAAALFYVIVTVLVLVIGGAAHGFAEGFGKQLMFSIATGLDVMLILPMLFYPFIFRYGYGKVQNVYGVISALLALAGFSAFMYLTVGSSDDSISTAFTVPYWVSFANILLICAFSAISLKVSVRHIGEAE</sequence>
<accession>E9SAS1</accession>
<reference evidence="2 3" key="1">
    <citation type="submission" date="2011-02" db="EMBL/GenBank/DDBJ databases">
        <authorList>
            <person name="Nelson K.E."/>
            <person name="Sutton G."/>
            <person name="Torralba M."/>
            <person name="Durkin S."/>
            <person name="Harkins D."/>
            <person name="Montgomery R."/>
            <person name="Ziemer C."/>
            <person name="Klaassens E."/>
            <person name="Ocuiv P."/>
            <person name="Morrison M."/>
        </authorList>
    </citation>
    <scope>NUCLEOTIDE SEQUENCE [LARGE SCALE GENOMIC DNA]</scope>
    <source>
        <strain evidence="2 3">8</strain>
    </source>
</reference>
<dbReference type="Pfam" id="PF13346">
    <property type="entry name" value="ABC2_membrane_5"/>
    <property type="match status" value="1"/>
</dbReference>
<feature type="transmembrane region" description="Helical" evidence="1">
    <location>
        <begin position="20"/>
        <end position="39"/>
    </location>
</feature>
<feature type="transmembrane region" description="Helical" evidence="1">
    <location>
        <begin position="193"/>
        <end position="213"/>
    </location>
</feature>
<dbReference type="STRING" id="246199.CUS_8033"/>
<keyword evidence="1" id="KW-0812">Transmembrane</keyword>
<proteinExistence type="predicted"/>
<keyword evidence="3" id="KW-1185">Reference proteome</keyword>